<dbReference type="RefSeq" id="WP_024028167.1">
    <property type="nucleotide sequence ID" value="NZ_ALAN01000059.1"/>
</dbReference>
<evidence type="ECO:0000313" key="1">
    <source>
        <dbReference type="EMBL" id="ETI69053.1"/>
    </source>
</evidence>
<evidence type="ECO:0000313" key="2">
    <source>
        <dbReference type="Proteomes" id="UP000018877"/>
    </source>
</evidence>
<dbReference type="EMBL" id="ALAN01000059">
    <property type="protein sequence ID" value="ETI69053.1"/>
    <property type="molecule type" value="Genomic_DNA"/>
</dbReference>
<dbReference type="Proteomes" id="UP000018877">
    <property type="component" value="Unassembled WGS sequence"/>
</dbReference>
<gene>
    <name evidence="1" type="ORF">BAVI_09836</name>
</gene>
<accession>A0AB94IQ03</accession>
<protein>
    <submittedName>
        <fullName evidence="1">Uncharacterized protein</fullName>
    </submittedName>
</protein>
<reference evidence="1 2" key="1">
    <citation type="journal article" date="2014" name="Environ. Microbiol.">
        <title>The nitrate-ammonifying and nosZ-carrying bacterium Bacillus vireti is a potent source and sink for nitric and nitrous oxide under high nitrate conditions.</title>
        <authorList>
            <person name="Mania D."/>
            <person name="Heylen K."/>
            <person name="van Spanning R.J."/>
            <person name="Frostegard A."/>
        </authorList>
    </citation>
    <scope>NUCLEOTIDE SEQUENCE [LARGE SCALE GENOMIC DNA]</scope>
    <source>
        <strain evidence="1 2">LMG 21834</strain>
    </source>
</reference>
<proteinExistence type="predicted"/>
<keyword evidence="2" id="KW-1185">Reference proteome</keyword>
<dbReference type="AlphaFoldDB" id="A0AB94IQ03"/>
<comment type="caution">
    <text evidence="1">The sequence shown here is derived from an EMBL/GenBank/DDBJ whole genome shotgun (WGS) entry which is preliminary data.</text>
</comment>
<organism evidence="1 2">
    <name type="scientific">Neobacillus vireti LMG 21834</name>
    <dbReference type="NCBI Taxonomy" id="1131730"/>
    <lineage>
        <taxon>Bacteria</taxon>
        <taxon>Bacillati</taxon>
        <taxon>Bacillota</taxon>
        <taxon>Bacilli</taxon>
        <taxon>Bacillales</taxon>
        <taxon>Bacillaceae</taxon>
        <taxon>Neobacillus</taxon>
    </lineage>
</organism>
<sequence length="113" mass="13025">MSYSNGTFNVTSTKLKKWHLSANHNNKEGCIYCAGDMEQIAEEFYKHDIEILSVGHAWIKIKAVKNYTPYGGGRTDEIKLIYNLISGQDPNQYSHRYEEQPVVKGHYNELNKI</sequence>
<name>A0AB94IQ03_9BACI</name>